<keyword evidence="2" id="KW-0472">Membrane</keyword>
<feature type="transmembrane region" description="Helical" evidence="2">
    <location>
        <begin position="455"/>
        <end position="479"/>
    </location>
</feature>
<dbReference type="Pfam" id="PF03707">
    <property type="entry name" value="MHYT"/>
    <property type="match status" value="2"/>
</dbReference>
<feature type="transmembrane region" description="Helical" evidence="2">
    <location>
        <begin position="13"/>
        <end position="35"/>
    </location>
</feature>
<keyword evidence="2" id="KW-1133">Transmembrane helix</keyword>
<dbReference type="EMBL" id="KZ989993">
    <property type="protein sequence ID" value="RKP24873.1"/>
    <property type="molecule type" value="Genomic_DNA"/>
</dbReference>
<protein>
    <recommendedName>
        <fullName evidence="3">MHYT domain-containing protein</fullName>
    </recommendedName>
</protein>
<accession>A0A4P9YXM3</accession>
<evidence type="ECO:0000256" key="1">
    <source>
        <dbReference type="SAM" id="MobiDB-lite"/>
    </source>
</evidence>
<keyword evidence="5" id="KW-1185">Reference proteome</keyword>
<dbReference type="PANTHER" id="PTHR35152:SF1">
    <property type="entry name" value="DOMAIN SIGNALLING PROTEIN, PUTATIVE (AFU_ORTHOLOGUE AFUA_5G11310)-RELATED"/>
    <property type="match status" value="1"/>
</dbReference>
<proteinExistence type="predicted"/>
<organism evidence="4 5">
    <name type="scientific">Syncephalis pseudoplumigaleata</name>
    <dbReference type="NCBI Taxonomy" id="1712513"/>
    <lineage>
        <taxon>Eukaryota</taxon>
        <taxon>Fungi</taxon>
        <taxon>Fungi incertae sedis</taxon>
        <taxon>Zoopagomycota</taxon>
        <taxon>Zoopagomycotina</taxon>
        <taxon>Zoopagomycetes</taxon>
        <taxon>Zoopagales</taxon>
        <taxon>Piptocephalidaceae</taxon>
        <taxon>Syncephalis</taxon>
    </lineage>
</organism>
<dbReference type="InterPro" id="IPR005330">
    <property type="entry name" value="MHYT_dom"/>
</dbReference>
<sequence>MERPGTVTVTWDYAIVFLSYLVSVQGAWTTCQVLYQVHKTRNNARKNAWLALAAVALGGCAIWGMHFVGMLALRVNISMKYDPGLTVLSFLIPIIAARIAFQINHFHRINHFGVNYVALEQRHGAVANEDGYANPAVHSAVTGALAEQTASALGPPSNGPPSEPRHRRSRDARLAQSSSHTATEVASVAMEYRSSSGRRSGPRAPPPSSTSAADPFVAAPSTHEVPRTSSLPTPPQPLAETVDGRKNSVNTAYTATEQPAEQSSHVQFYPSSETAYVEEKPAPSVEAYFRPSSRRTKKTRVMASAPASNGNDPRFHVYEMGGRKRFTLVISSLPRIAASGFFLAVGICGMHYTGIIAMSPTTCTLRQVRVNISYSPGIIAASFVIAWVVATLALVLAGNLRDMSKQFIAALILGLGVCSMHYTGMSSMSYHIVDTTPDQSAVKGLEDCQQEQKNVSLIAVVLVMATSFLFSGLVGSATANSRDRLEQTMIVNKQFEQLILEKEAAERANHTKSAFVATMSHVSCRTSSHPPMPAAPY</sequence>
<evidence type="ECO:0000259" key="3">
    <source>
        <dbReference type="Pfam" id="PF03707"/>
    </source>
</evidence>
<feature type="domain" description="MHYT" evidence="3">
    <location>
        <begin position="345"/>
        <end position="409"/>
    </location>
</feature>
<feature type="transmembrane region" description="Helical" evidence="2">
    <location>
        <begin position="84"/>
        <end position="101"/>
    </location>
</feature>
<evidence type="ECO:0000313" key="4">
    <source>
        <dbReference type="EMBL" id="RKP24873.1"/>
    </source>
</evidence>
<feature type="region of interest" description="Disordered" evidence="1">
    <location>
        <begin position="146"/>
        <end position="245"/>
    </location>
</feature>
<feature type="transmembrane region" description="Helical" evidence="2">
    <location>
        <begin position="333"/>
        <end position="358"/>
    </location>
</feature>
<dbReference type="OrthoDB" id="163408at2759"/>
<feature type="compositionally biased region" description="Polar residues" evidence="1">
    <location>
        <begin position="175"/>
        <end position="184"/>
    </location>
</feature>
<feature type="domain" description="MHYT" evidence="3">
    <location>
        <begin position="59"/>
        <end position="103"/>
    </location>
</feature>
<feature type="transmembrane region" description="Helical" evidence="2">
    <location>
        <begin position="47"/>
        <end position="72"/>
    </location>
</feature>
<feature type="transmembrane region" description="Helical" evidence="2">
    <location>
        <begin position="378"/>
        <end position="400"/>
    </location>
</feature>
<evidence type="ECO:0000256" key="2">
    <source>
        <dbReference type="SAM" id="Phobius"/>
    </source>
</evidence>
<feature type="transmembrane region" description="Helical" evidence="2">
    <location>
        <begin position="407"/>
        <end position="424"/>
    </location>
</feature>
<reference evidence="5" key="1">
    <citation type="journal article" date="2018" name="Nat. Microbiol.">
        <title>Leveraging single-cell genomics to expand the fungal tree of life.</title>
        <authorList>
            <person name="Ahrendt S.R."/>
            <person name="Quandt C.A."/>
            <person name="Ciobanu D."/>
            <person name="Clum A."/>
            <person name="Salamov A."/>
            <person name="Andreopoulos B."/>
            <person name="Cheng J.F."/>
            <person name="Woyke T."/>
            <person name="Pelin A."/>
            <person name="Henrissat B."/>
            <person name="Reynolds N.K."/>
            <person name="Benny G.L."/>
            <person name="Smith M.E."/>
            <person name="James T.Y."/>
            <person name="Grigoriev I.V."/>
        </authorList>
    </citation>
    <scope>NUCLEOTIDE SEQUENCE [LARGE SCALE GENOMIC DNA]</scope>
    <source>
        <strain evidence="5">Benny S71-1</strain>
    </source>
</reference>
<dbReference type="PANTHER" id="PTHR35152">
    <property type="entry name" value="DOMAIN SIGNALLING PROTEIN, PUTATIVE (AFU_ORTHOLOGUE AFUA_5G11310)-RELATED"/>
    <property type="match status" value="1"/>
</dbReference>
<dbReference type="Proteomes" id="UP000278143">
    <property type="component" value="Unassembled WGS sequence"/>
</dbReference>
<keyword evidence="2" id="KW-0812">Transmembrane</keyword>
<gene>
    <name evidence="4" type="ORF">SYNPS1DRAFT_29382</name>
</gene>
<evidence type="ECO:0000313" key="5">
    <source>
        <dbReference type="Proteomes" id="UP000278143"/>
    </source>
</evidence>
<dbReference type="AlphaFoldDB" id="A0A4P9YXM3"/>
<name>A0A4P9YXM3_9FUNG</name>